<gene>
    <name evidence="2" type="ORF">MTBBW1_300027</name>
</gene>
<keyword evidence="3" id="KW-1185">Reference proteome</keyword>
<evidence type="ECO:0008006" key="4">
    <source>
        <dbReference type="Google" id="ProtNLM"/>
    </source>
</evidence>
<evidence type="ECO:0000313" key="2">
    <source>
        <dbReference type="EMBL" id="SLM31296.1"/>
    </source>
</evidence>
<protein>
    <recommendedName>
        <fullName evidence="4">PilZ domain-containing protein</fullName>
    </recommendedName>
</protein>
<evidence type="ECO:0000256" key="1">
    <source>
        <dbReference type="SAM" id="MobiDB-lite"/>
    </source>
</evidence>
<feature type="region of interest" description="Disordered" evidence="1">
    <location>
        <begin position="144"/>
        <end position="167"/>
    </location>
</feature>
<accession>A0A1W1HFT9</accession>
<evidence type="ECO:0000313" key="3">
    <source>
        <dbReference type="Proteomes" id="UP000191931"/>
    </source>
</evidence>
<organism evidence="2 3">
    <name type="scientific">Desulfamplus magnetovallimortis</name>
    <dbReference type="NCBI Taxonomy" id="1246637"/>
    <lineage>
        <taxon>Bacteria</taxon>
        <taxon>Pseudomonadati</taxon>
        <taxon>Thermodesulfobacteriota</taxon>
        <taxon>Desulfobacteria</taxon>
        <taxon>Desulfobacterales</taxon>
        <taxon>Desulfobacteraceae</taxon>
        <taxon>Desulfamplus</taxon>
    </lineage>
</organism>
<name>A0A1W1HFT9_9BACT</name>
<dbReference type="EMBL" id="FWEV01000224">
    <property type="protein sequence ID" value="SLM31296.1"/>
    <property type="molecule type" value="Genomic_DNA"/>
</dbReference>
<dbReference type="AlphaFoldDB" id="A0A1W1HFT9"/>
<sequence>MNEQAMDEFTEEFIEILELEEDDDQDPDAVRKTFRIPIRDKDRYAIIINGTKFPIEDINAKGAGILMVKDHSFARGMLLAGCELLLGDSRFPDVDCEIVHITSIKGEPPLFGVKWSDTNLTKAEDFQNQLAGVCESLKKEMLDKGRDDIQDNSDTQDDSDKNSNSID</sequence>
<dbReference type="RefSeq" id="WP_080799912.1">
    <property type="nucleotide sequence ID" value="NZ_LT828541.1"/>
</dbReference>
<dbReference type="Proteomes" id="UP000191931">
    <property type="component" value="Unassembled WGS sequence"/>
</dbReference>
<proteinExistence type="predicted"/>
<reference evidence="2 3" key="1">
    <citation type="submission" date="2017-03" db="EMBL/GenBank/DDBJ databases">
        <authorList>
            <person name="Afonso C.L."/>
            <person name="Miller P.J."/>
            <person name="Scott M.A."/>
            <person name="Spackman E."/>
            <person name="Goraichik I."/>
            <person name="Dimitrov K.M."/>
            <person name="Suarez D.L."/>
            <person name="Swayne D.E."/>
        </authorList>
    </citation>
    <scope>NUCLEOTIDE SEQUENCE [LARGE SCALE GENOMIC DNA]</scope>
    <source>
        <strain evidence="2">PRJEB14757</strain>
    </source>
</reference>